<keyword evidence="1" id="KW-1133">Transmembrane helix</keyword>
<name>A0A7J9PGF3_METMI</name>
<protein>
    <recommendedName>
        <fullName evidence="4">Succinate dehydrogenase hydrophobic anchor subunit</fullName>
    </recommendedName>
</protein>
<feature type="transmembrane region" description="Helical" evidence="1">
    <location>
        <begin position="80"/>
        <end position="101"/>
    </location>
</feature>
<evidence type="ECO:0000313" key="3">
    <source>
        <dbReference type="Proteomes" id="UP000533207"/>
    </source>
</evidence>
<proteinExistence type="predicted"/>
<dbReference type="Proteomes" id="UP000533207">
    <property type="component" value="Unassembled WGS sequence"/>
</dbReference>
<feature type="transmembrane region" description="Helical" evidence="1">
    <location>
        <begin position="49"/>
        <end position="68"/>
    </location>
</feature>
<dbReference type="EMBL" id="JACDUL010000002">
    <property type="protein sequence ID" value="MBA2861858.1"/>
    <property type="molecule type" value="Genomic_DNA"/>
</dbReference>
<accession>A0A7J9PGF3</accession>
<keyword evidence="1" id="KW-0812">Transmembrane</keyword>
<gene>
    <name evidence="2" type="ORF">HNP90_000737</name>
</gene>
<evidence type="ECO:0000313" key="2">
    <source>
        <dbReference type="EMBL" id="MBA2861858.1"/>
    </source>
</evidence>
<reference evidence="2 3" key="1">
    <citation type="submission" date="2020-07" db="EMBL/GenBank/DDBJ databases">
        <title>Genomic Encyclopedia of Type Strains, Phase IV (KMG-V): Genome sequencing to study the core and pangenomes of soil and plant-associated prokaryotes.</title>
        <authorList>
            <person name="Whitman W."/>
        </authorList>
    </citation>
    <scope>NUCLEOTIDE SEQUENCE [LARGE SCALE GENOMIC DNA]</scope>
    <source>
        <strain evidence="2 3">C8</strain>
    </source>
</reference>
<evidence type="ECO:0008006" key="4">
    <source>
        <dbReference type="Google" id="ProtNLM"/>
    </source>
</evidence>
<organism evidence="2 3">
    <name type="scientific">Methanococcus maripaludis</name>
    <name type="common">Methanococcus deltae</name>
    <dbReference type="NCBI Taxonomy" id="39152"/>
    <lineage>
        <taxon>Archaea</taxon>
        <taxon>Methanobacteriati</taxon>
        <taxon>Methanobacteriota</taxon>
        <taxon>Methanomada group</taxon>
        <taxon>Methanococci</taxon>
        <taxon>Methanococcales</taxon>
        <taxon>Methanococcaceae</taxon>
        <taxon>Methanococcus</taxon>
    </lineage>
</organism>
<feature type="transmembrane region" description="Helical" evidence="1">
    <location>
        <begin position="20"/>
        <end position="37"/>
    </location>
</feature>
<comment type="caution">
    <text evidence="2">The sequence shown here is derived from an EMBL/GenBank/DDBJ whole genome shotgun (WGS) entry which is preliminary data.</text>
</comment>
<keyword evidence="1" id="KW-0472">Membrane</keyword>
<sequence length="114" mass="13629">MNLRQNLQDISRFLIYTNNAIFILVSYAIFKIYTFLINDKSKIEQIGNILWLIWFLSSFLITFFFAYFEILNNFNDLTILFDWKFLGNTVVPIITLLFGNIKNGLLEKWKRISE</sequence>
<evidence type="ECO:0000256" key="1">
    <source>
        <dbReference type="SAM" id="Phobius"/>
    </source>
</evidence>
<dbReference type="AlphaFoldDB" id="A0A7J9PGF3"/>